<sequence>MNCRDPGEMQDEQRYRILLFIPKCITFVPHDAPDCVLIRGRYVTDACRNVGQRRCLYCLEPWSGLNRAVNEVTLTKVSIGTLFEVEKKPTLPIKHVTWQWKGKRRLLHVEPGEPRAA</sequence>
<protein>
    <submittedName>
        <fullName evidence="1">Uncharacterized protein</fullName>
    </submittedName>
</protein>
<proteinExistence type="predicted"/>
<name>A0A6A4RS35_SCOMX</name>
<dbReference type="Proteomes" id="UP000438429">
    <property type="component" value="Unassembled WGS sequence"/>
</dbReference>
<accession>A0A6A4RS35</accession>
<evidence type="ECO:0000313" key="2">
    <source>
        <dbReference type="Proteomes" id="UP000438429"/>
    </source>
</evidence>
<reference evidence="1 2" key="1">
    <citation type="submission" date="2019-06" db="EMBL/GenBank/DDBJ databases">
        <title>Draft genomes of female and male turbot (Scophthalmus maximus).</title>
        <authorList>
            <person name="Xu H."/>
            <person name="Xu X.-W."/>
            <person name="Shao C."/>
            <person name="Chen S."/>
        </authorList>
    </citation>
    <scope>NUCLEOTIDE SEQUENCE [LARGE SCALE GENOMIC DNA]</scope>
    <source>
        <strain evidence="1">Ysfricsl-2016a</strain>
        <tissue evidence="1">Blood</tissue>
    </source>
</reference>
<dbReference type="EMBL" id="VEVO01000022">
    <property type="protein sequence ID" value="KAF0023099.1"/>
    <property type="molecule type" value="Genomic_DNA"/>
</dbReference>
<evidence type="ECO:0000313" key="1">
    <source>
        <dbReference type="EMBL" id="KAF0023099.1"/>
    </source>
</evidence>
<comment type="caution">
    <text evidence="1">The sequence shown here is derived from an EMBL/GenBank/DDBJ whole genome shotgun (WGS) entry which is preliminary data.</text>
</comment>
<dbReference type="AlphaFoldDB" id="A0A6A4RS35"/>
<organism evidence="1 2">
    <name type="scientific">Scophthalmus maximus</name>
    <name type="common">Turbot</name>
    <name type="synonym">Psetta maxima</name>
    <dbReference type="NCBI Taxonomy" id="52904"/>
    <lineage>
        <taxon>Eukaryota</taxon>
        <taxon>Metazoa</taxon>
        <taxon>Chordata</taxon>
        <taxon>Craniata</taxon>
        <taxon>Vertebrata</taxon>
        <taxon>Euteleostomi</taxon>
        <taxon>Actinopterygii</taxon>
        <taxon>Neopterygii</taxon>
        <taxon>Teleostei</taxon>
        <taxon>Neoteleostei</taxon>
        <taxon>Acanthomorphata</taxon>
        <taxon>Carangaria</taxon>
        <taxon>Pleuronectiformes</taxon>
        <taxon>Pleuronectoidei</taxon>
        <taxon>Scophthalmidae</taxon>
        <taxon>Scophthalmus</taxon>
    </lineage>
</organism>
<gene>
    <name evidence="1" type="ORF">F2P81_023729</name>
</gene>